<dbReference type="GO" id="GO:0032993">
    <property type="term" value="C:protein-DNA complex"/>
    <property type="evidence" value="ECO:0007669"/>
    <property type="project" value="TreeGrafter"/>
</dbReference>
<dbReference type="OrthoDB" id="9785929at2"/>
<dbReference type="Proteomes" id="UP000253606">
    <property type="component" value="Chromosome"/>
</dbReference>
<evidence type="ECO:0000256" key="1">
    <source>
        <dbReference type="ARBA" id="ARBA00000086"/>
    </source>
</evidence>
<dbReference type="PANTHER" id="PTHR43003">
    <property type="entry name" value="DNA-3-METHYLADENINE GLYCOSYLASE"/>
    <property type="match status" value="1"/>
</dbReference>
<dbReference type="Gene3D" id="1.10.1670.40">
    <property type="match status" value="1"/>
</dbReference>
<evidence type="ECO:0000256" key="3">
    <source>
        <dbReference type="ARBA" id="ARBA00012000"/>
    </source>
</evidence>
<evidence type="ECO:0000313" key="8">
    <source>
        <dbReference type="Proteomes" id="UP000253606"/>
    </source>
</evidence>
<dbReference type="InterPro" id="IPR011257">
    <property type="entry name" value="DNA_glycosylase"/>
</dbReference>
<evidence type="ECO:0000256" key="2">
    <source>
        <dbReference type="ARBA" id="ARBA00010817"/>
    </source>
</evidence>
<keyword evidence="8" id="KW-1185">Reference proteome</keyword>
<dbReference type="InterPro" id="IPR000035">
    <property type="entry name" value="Alkylbase_DNA_glycsylse_CS"/>
</dbReference>
<dbReference type="PANTHER" id="PTHR43003:SF5">
    <property type="entry name" value="DNA-3-METHYLADENINE GLYCOSYLASE"/>
    <property type="match status" value="1"/>
</dbReference>
<dbReference type="FunFam" id="1.10.340.30:FF:000004">
    <property type="entry name" value="DNA-3-methyladenine glycosylase II"/>
    <property type="match status" value="1"/>
</dbReference>
<evidence type="ECO:0000256" key="5">
    <source>
        <dbReference type="ARBA" id="ARBA00023204"/>
    </source>
</evidence>
<evidence type="ECO:0000313" key="7">
    <source>
        <dbReference type="EMBL" id="AXC09911.1"/>
    </source>
</evidence>
<name>A0A2Z5FSU3_9BACT</name>
<dbReference type="AlphaFoldDB" id="A0A2Z5FSU3"/>
<dbReference type="GO" id="GO:0043916">
    <property type="term" value="F:DNA-7-methylguanine glycosylase activity"/>
    <property type="evidence" value="ECO:0007669"/>
    <property type="project" value="TreeGrafter"/>
</dbReference>
<dbReference type="EC" id="3.2.2.21" evidence="3"/>
<proteinExistence type="inferred from homology"/>
<dbReference type="GO" id="GO:0008725">
    <property type="term" value="F:DNA-3-methyladenine glycosylase activity"/>
    <property type="evidence" value="ECO:0007669"/>
    <property type="project" value="TreeGrafter"/>
</dbReference>
<dbReference type="SUPFAM" id="SSF48150">
    <property type="entry name" value="DNA-glycosylase"/>
    <property type="match status" value="1"/>
</dbReference>
<accession>A0A2Z5FSU3</accession>
<dbReference type="EMBL" id="CP030840">
    <property type="protein sequence ID" value="AXC09911.1"/>
    <property type="molecule type" value="Genomic_DNA"/>
</dbReference>
<organism evidence="7 8">
    <name type="scientific">Acidisarcina polymorpha</name>
    <dbReference type="NCBI Taxonomy" id="2211140"/>
    <lineage>
        <taxon>Bacteria</taxon>
        <taxon>Pseudomonadati</taxon>
        <taxon>Acidobacteriota</taxon>
        <taxon>Terriglobia</taxon>
        <taxon>Terriglobales</taxon>
        <taxon>Acidobacteriaceae</taxon>
        <taxon>Acidisarcina</taxon>
    </lineage>
</organism>
<dbReference type="KEGG" id="abas:ACPOL_0536"/>
<sequence>MTKPLTPNEWKLSTEQRPFHAATRHLASIDADWTLLVKQVGPCTHLPKPAREPYEALIRAIAYQQLHAKAGDAILTKFMALFGGSNFPSPNQILAADLDSLRTCGFSGRKIETIREIASGSLSGLVPDRKDADRMSDEDLISRLVTLKGIGRWTVELFLIYTLERMDIFPADDFGVREGHRRLKSLPKALSAKEIAREAQRWSPYRTIAAWYLWHVPRDNSTKG</sequence>
<dbReference type="InterPro" id="IPR051912">
    <property type="entry name" value="Alkylbase_DNA_Glycosylase/TA"/>
</dbReference>
<comment type="similarity">
    <text evidence="2">Belongs to the alkylbase DNA glycosidase AlkA family.</text>
</comment>
<keyword evidence="4" id="KW-0227">DNA damage</keyword>
<feature type="domain" description="HhH-GPD" evidence="6">
    <location>
        <begin position="62"/>
        <end position="218"/>
    </location>
</feature>
<dbReference type="CDD" id="cd00056">
    <property type="entry name" value="ENDO3c"/>
    <property type="match status" value="1"/>
</dbReference>
<dbReference type="PROSITE" id="PS00516">
    <property type="entry name" value="ALKYLBASE_DNA_GLYCOS"/>
    <property type="match status" value="1"/>
</dbReference>
<dbReference type="SMART" id="SM00478">
    <property type="entry name" value="ENDO3c"/>
    <property type="match status" value="1"/>
</dbReference>
<dbReference type="RefSeq" id="WP_114205650.1">
    <property type="nucleotide sequence ID" value="NZ_CP030840.1"/>
</dbReference>
<dbReference type="Gene3D" id="1.10.340.30">
    <property type="entry name" value="Hypothetical protein, domain 2"/>
    <property type="match status" value="1"/>
</dbReference>
<dbReference type="Pfam" id="PF00730">
    <property type="entry name" value="HhH-GPD"/>
    <property type="match status" value="1"/>
</dbReference>
<dbReference type="GO" id="GO:0032131">
    <property type="term" value="F:alkylated DNA binding"/>
    <property type="evidence" value="ECO:0007669"/>
    <property type="project" value="TreeGrafter"/>
</dbReference>
<keyword evidence="5" id="KW-0234">DNA repair</keyword>
<comment type="catalytic activity">
    <reaction evidence="1">
        <text>Hydrolysis of alkylated DNA, releasing 3-methyladenine, 3-methylguanine, 7-methylguanine and 7-methyladenine.</text>
        <dbReference type="EC" id="3.2.2.21"/>
    </reaction>
</comment>
<reference evidence="7 8" key="1">
    <citation type="journal article" date="2018" name="Front. Microbiol.">
        <title>Hydrolytic Capabilities as a Key to Environmental Success: Chitinolytic and Cellulolytic Acidobacteria From Acidic Sub-arctic Soils and Boreal Peatlands.</title>
        <authorList>
            <person name="Belova S.E."/>
            <person name="Ravin N.V."/>
            <person name="Pankratov T.A."/>
            <person name="Rakitin A.L."/>
            <person name="Ivanova A.A."/>
            <person name="Beletsky A.V."/>
            <person name="Mardanov A.V."/>
            <person name="Sinninghe Damste J.S."/>
            <person name="Dedysh S.N."/>
        </authorList>
    </citation>
    <scope>NUCLEOTIDE SEQUENCE [LARGE SCALE GENOMIC DNA]</scope>
    <source>
        <strain evidence="7 8">SBC82</strain>
    </source>
</reference>
<gene>
    <name evidence="7" type="ORF">ACPOL_0536</name>
</gene>
<dbReference type="GO" id="GO:0006285">
    <property type="term" value="P:base-excision repair, AP site formation"/>
    <property type="evidence" value="ECO:0007669"/>
    <property type="project" value="TreeGrafter"/>
</dbReference>
<protein>
    <recommendedName>
        <fullName evidence="3">DNA-3-methyladenine glycosylase II</fullName>
        <ecNumber evidence="3">3.2.2.21</ecNumber>
    </recommendedName>
</protein>
<evidence type="ECO:0000256" key="4">
    <source>
        <dbReference type="ARBA" id="ARBA00022763"/>
    </source>
</evidence>
<evidence type="ECO:0000259" key="6">
    <source>
        <dbReference type="SMART" id="SM00478"/>
    </source>
</evidence>
<dbReference type="GO" id="GO:0006307">
    <property type="term" value="P:DNA alkylation repair"/>
    <property type="evidence" value="ECO:0007669"/>
    <property type="project" value="TreeGrafter"/>
</dbReference>
<dbReference type="InterPro" id="IPR003265">
    <property type="entry name" value="HhH-GPD_domain"/>
</dbReference>